<dbReference type="EMBL" id="FTMC01000014">
    <property type="protein sequence ID" value="SIR07912.1"/>
    <property type="molecule type" value="Genomic_DNA"/>
</dbReference>
<protein>
    <submittedName>
        <fullName evidence="6">Putrescine transport system substrate-binding protein</fullName>
    </submittedName>
</protein>
<dbReference type="PRINTS" id="PR00909">
    <property type="entry name" value="SPERMDNBNDNG"/>
</dbReference>
<dbReference type="InterPro" id="IPR006059">
    <property type="entry name" value="SBP"/>
</dbReference>
<dbReference type="Proteomes" id="UP000186079">
    <property type="component" value="Unassembled WGS sequence"/>
</dbReference>
<dbReference type="GO" id="GO:0015846">
    <property type="term" value="P:polyamine transport"/>
    <property type="evidence" value="ECO:0007669"/>
    <property type="project" value="InterPro"/>
</dbReference>
<dbReference type="Gene3D" id="3.40.190.10">
    <property type="entry name" value="Periplasmic binding protein-like II"/>
    <property type="match status" value="2"/>
</dbReference>
<dbReference type="PANTHER" id="PTHR30222">
    <property type="entry name" value="SPERMIDINE/PUTRESCINE-BINDING PERIPLASMIC PROTEIN"/>
    <property type="match status" value="1"/>
</dbReference>
<proteinExistence type="predicted"/>
<feature type="signal peptide" evidence="5">
    <location>
        <begin position="1"/>
        <end position="30"/>
    </location>
</feature>
<feature type="chain" id="PRO_5010354680" evidence="5">
    <location>
        <begin position="31"/>
        <end position="374"/>
    </location>
</feature>
<evidence type="ECO:0000256" key="2">
    <source>
        <dbReference type="ARBA" id="ARBA00022448"/>
    </source>
</evidence>
<keyword evidence="4" id="KW-0574">Periplasm</keyword>
<evidence type="ECO:0000313" key="7">
    <source>
        <dbReference type="Proteomes" id="UP000186079"/>
    </source>
</evidence>
<dbReference type="SUPFAM" id="SSF53850">
    <property type="entry name" value="Periplasmic binding protein-like II"/>
    <property type="match status" value="1"/>
</dbReference>
<reference evidence="6 7" key="1">
    <citation type="submission" date="2017-01" db="EMBL/GenBank/DDBJ databases">
        <authorList>
            <person name="Mah S.A."/>
            <person name="Swanson W.J."/>
            <person name="Moy G.W."/>
            <person name="Vacquier V.D."/>
        </authorList>
    </citation>
    <scope>NUCLEOTIDE SEQUENCE [LARGE SCALE GENOMIC DNA]</scope>
    <source>
        <strain evidence="6 7">ATCC 29606</strain>
    </source>
</reference>
<accession>A0A1N6XZU1</accession>
<keyword evidence="2" id="KW-0813">Transport</keyword>
<dbReference type="AlphaFoldDB" id="A0A1N6XZU1"/>
<evidence type="ECO:0000256" key="3">
    <source>
        <dbReference type="ARBA" id="ARBA00022729"/>
    </source>
</evidence>
<keyword evidence="3 5" id="KW-0732">Signal</keyword>
<evidence type="ECO:0000313" key="6">
    <source>
        <dbReference type="EMBL" id="SIR07912.1"/>
    </source>
</evidence>
<dbReference type="PANTHER" id="PTHR30222:SF18">
    <property type="entry name" value="BIFUNCTIONAL POLYHYDROXYBUTYRATE SYNTHASE _ ABC TRANSPORTER PERIPLASMIC BINDING PROTEIN-RELATED"/>
    <property type="match status" value="1"/>
</dbReference>
<dbReference type="Pfam" id="PF13416">
    <property type="entry name" value="SBP_bac_8"/>
    <property type="match status" value="1"/>
</dbReference>
<dbReference type="GO" id="GO:0019808">
    <property type="term" value="F:polyamine binding"/>
    <property type="evidence" value="ECO:0007669"/>
    <property type="project" value="InterPro"/>
</dbReference>
<organism evidence="6 7">
    <name type="scientific">Pseudomonas flexibilis</name>
    <dbReference type="NCBI Taxonomy" id="706570"/>
    <lineage>
        <taxon>Bacteria</taxon>
        <taxon>Pseudomonadati</taxon>
        <taxon>Pseudomonadota</taxon>
        <taxon>Gammaproteobacteria</taxon>
        <taxon>Pseudomonadales</taxon>
        <taxon>Pseudomonadaceae</taxon>
        <taxon>Pseudomonas</taxon>
    </lineage>
</organism>
<name>A0A1N6XZU1_9PSED</name>
<gene>
    <name evidence="6" type="ORF">SAMN05421672_11446</name>
</gene>
<evidence type="ECO:0000256" key="1">
    <source>
        <dbReference type="ARBA" id="ARBA00004418"/>
    </source>
</evidence>
<evidence type="ECO:0000256" key="5">
    <source>
        <dbReference type="SAM" id="SignalP"/>
    </source>
</evidence>
<sequence length="374" mass="41568">MLAARVHSPCPLKRCLALLIPLLFTSLATASPALVVANWNDYIHPDLVAQFTAETGIPVDYRTFETDEDADALLRQEFPPDVLVPDSHYLPGLIRDGLLKPIAIRSLPMYEDIDPLILSRLSSTDPGRRYAMPYLWGRVGIVMDRERVAQALGHAPGTSWGLLLDPQTLARLSSCGASILDARAEFFTIWMNWRGALAERPSGRDLHAFQQALVDLRPHLNKVDNLAYLEDVPAGRQCIAMAWEGDARAMLSAHPRLEFFIPDEGSTLYVDALVVPAKSRMAEQAWRFIEFMSRPEIAYRNAEHVQYNSPYKSVNRRLVRAKGDQAGWRNLRPVGAGKSVSLPIGAGERRQDVSDSWAAFVGQSEEGLAVGARD</sequence>
<dbReference type="InterPro" id="IPR001188">
    <property type="entry name" value="Sperm_putr-bd"/>
</dbReference>
<evidence type="ECO:0000256" key="4">
    <source>
        <dbReference type="ARBA" id="ARBA00022764"/>
    </source>
</evidence>
<dbReference type="GO" id="GO:0042597">
    <property type="term" value="C:periplasmic space"/>
    <property type="evidence" value="ECO:0007669"/>
    <property type="project" value="UniProtKB-SubCell"/>
</dbReference>
<comment type="subcellular location">
    <subcellularLocation>
        <location evidence="1">Periplasm</location>
    </subcellularLocation>
</comment>